<feature type="transmembrane region" description="Helical" evidence="2">
    <location>
        <begin position="1344"/>
        <end position="1372"/>
    </location>
</feature>
<accession>A0A9W9ZN07</accession>
<reference evidence="3" key="1">
    <citation type="submission" date="2023-01" db="EMBL/GenBank/DDBJ databases">
        <title>Genome assembly of the deep-sea coral Lophelia pertusa.</title>
        <authorList>
            <person name="Herrera S."/>
            <person name="Cordes E."/>
        </authorList>
    </citation>
    <scope>NUCLEOTIDE SEQUENCE</scope>
    <source>
        <strain evidence="3">USNM1676648</strain>
        <tissue evidence="3">Polyp</tissue>
    </source>
</reference>
<evidence type="ECO:0000313" key="3">
    <source>
        <dbReference type="EMBL" id="KAJ7383914.1"/>
    </source>
</evidence>
<feature type="non-terminal residue" evidence="3">
    <location>
        <position position="1525"/>
    </location>
</feature>
<keyword evidence="2" id="KW-0812">Transmembrane</keyword>
<feature type="transmembrane region" description="Helical" evidence="2">
    <location>
        <begin position="1156"/>
        <end position="1178"/>
    </location>
</feature>
<feature type="transmembrane region" description="Helical" evidence="2">
    <location>
        <begin position="1272"/>
        <end position="1290"/>
    </location>
</feature>
<evidence type="ECO:0000313" key="4">
    <source>
        <dbReference type="Proteomes" id="UP001163046"/>
    </source>
</evidence>
<proteinExistence type="predicted"/>
<feature type="transmembrane region" description="Helical" evidence="2">
    <location>
        <begin position="1393"/>
        <end position="1414"/>
    </location>
</feature>
<gene>
    <name evidence="3" type="ORF">OS493_025241</name>
</gene>
<protein>
    <submittedName>
        <fullName evidence="3">Uncharacterized protein</fullName>
    </submittedName>
</protein>
<dbReference type="OrthoDB" id="5989844at2759"/>
<dbReference type="PANTHER" id="PTHR11319">
    <property type="entry name" value="G PROTEIN-COUPLED RECEPTOR-RELATED"/>
    <property type="match status" value="1"/>
</dbReference>
<dbReference type="InterPro" id="IPR011050">
    <property type="entry name" value="Pectin_lyase_fold/virulence"/>
</dbReference>
<evidence type="ECO:0000256" key="2">
    <source>
        <dbReference type="SAM" id="Phobius"/>
    </source>
</evidence>
<sequence length="1525" mass="171475">SWVTLQEEIKHNAKSVLVTSHPLRRFSMANLWIIITVLFSLTLSNKKSAARYRGYTDVYVSLNGDDSERCGQSVSRPCKSIARAVHQVDWGGHIFLDGTGTERHPYECHCSYEQLRGILVQKDLSIESFKSTPYISCPSGFHFDKSTSQELSIVLSGIAFRQTPLMFQDCNLTIFNCSFQDTSVALSVHITNNTSMHLNIHGSSFFKNNTSCMEIFFHNNVRNQDQFLIINISETKFLENGFHKQRFARGVMTIKSETTQPSSLHVQISCFNITSVRNYGHFISLDLPTAVTNETYNDFRLVNNTIMSEFINVPLGRKASAHPVVNSLFNSITKKTRVQFNNVRCSHNHLLRCIRIHSDEAQVEIHNSLFVGQRLTKDRGGAIYLYSTVRGSLVLFNCSFRRNKAKGGGALFANSKNGTLTLNITNVNFTQCAAQTYGCAILVGDLKSVRMRSGSATYKLIANFREIRVHDCFDCQGGCYSVRLILSNGKVAINDSSWTSSIKSSMSSALMIANSGGNTHVTISGCAFSLNTVVQSIVKIKGQRHATGSVTIENSVMSNQQVGGGALRITPEFSIKLINVLLTSFDDALEVFRKFPRRPPEGHPFYLSISNCTFLDNIEDITVYSRDTTHAELRIENTIFMSRQMTRTCKIYPGLNVIVQPLDTLSISNAFIKIHNVTFESKPCNVLGLLFQGNKTLQIQRSVFRNGVCCQRQARRNSVYDISTGAISVLTPPDQVQSPGCVTKATREEIYPVWSYRTHVIFEDNIFEDNIGVIAGAVYISNGYTIFQRCTFLNNFAIQNSGHVYSAHGTGRVDFKDCFFTSKKMNTTINDITFHKSTFFHSESGGPISIQNTTMVAFATERNPHPVIDISNGGYVYMDATSSIQCAMGSKLLLENTTHYVYTEQNKLFCAINVTVLKYSCQLCSPGFYSIQKGVSRGLFLNNKVECLQCPFGASCIERNIAANPNFWGYQISTDPPSLSFIACPEHYCRQPTSGSKGYNSCQGNRTGTLCGKCSPGYSETLFSAECRKNAECNSYWFWISAFLLTTGLALYLLIKPPILFFLGNQILWFNSLRREENRERDDLSRNNEHSDNGYIKITFYFYQAAELLMISSIENLLEKIPFIYIVIAAFNFQIRTINKGLGCPFAGLTVVTKELVLSGAVFLTMTDIVLIYCGHSVINILRKKEKPSLIHYMAVVMEVLLLGYERLAETSLKLLYCVSIEPGKWLFIDANVPCMQWWQYILVAYIVVFVVPFTIVLYCGSSKLYRASINANEFIAACMLPLPFLIYWFCKKKTTRRGDDVTSLSVSVVNRDILEILHGPFRPPINEDKGTLYWESVLIGRRFILLACQALISNLMLRMFCIVGACFLITLHHVLKNPYRDSMANNAETLSLSTLSMIAVINMTKATLIYFGITIDGPHRSYVETLEWFEVCALAFVPAFVSMLATFAILSQLARFALFLMKQIIRCWSQLRSSCYEQDTHGPTHGHSRTRTNTHGPTHGHSRTRTDQQRPLLDTAEHNNDDES</sequence>
<dbReference type="SUPFAM" id="SSF51126">
    <property type="entry name" value="Pectin lyase-like"/>
    <property type="match status" value="3"/>
</dbReference>
<keyword evidence="4" id="KW-1185">Reference proteome</keyword>
<feature type="transmembrane region" description="Helical" evidence="2">
    <location>
        <begin position="1036"/>
        <end position="1055"/>
    </location>
</feature>
<organism evidence="3 4">
    <name type="scientific">Desmophyllum pertusum</name>
    <dbReference type="NCBI Taxonomy" id="174260"/>
    <lineage>
        <taxon>Eukaryota</taxon>
        <taxon>Metazoa</taxon>
        <taxon>Cnidaria</taxon>
        <taxon>Anthozoa</taxon>
        <taxon>Hexacorallia</taxon>
        <taxon>Scleractinia</taxon>
        <taxon>Caryophylliina</taxon>
        <taxon>Caryophylliidae</taxon>
        <taxon>Desmophyllum</taxon>
    </lineage>
</organism>
<feature type="compositionally biased region" description="Basic and acidic residues" evidence="1">
    <location>
        <begin position="1516"/>
        <end position="1525"/>
    </location>
</feature>
<evidence type="ECO:0000256" key="1">
    <source>
        <dbReference type="SAM" id="MobiDB-lite"/>
    </source>
</evidence>
<feature type="transmembrane region" description="Helical" evidence="2">
    <location>
        <begin position="1434"/>
        <end position="1459"/>
    </location>
</feature>
<name>A0A9W9ZN07_9CNID</name>
<comment type="caution">
    <text evidence="3">The sequence shown here is derived from an EMBL/GenBank/DDBJ whole genome shotgun (WGS) entry which is preliminary data.</text>
</comment>
<keyword evidence="2" id="KW-0472">Membrane</keyword>
<dbReference type="PANTHER" id="PTHR11319:SF35">
    <property type="entry name" value="OUTER MEMBRANE PROTEIN PMPC-RELATED"/>
    <property type="match status" value="1"/>
</dbReference>
<feature type="compositionally biased region" description="Basic residues" evidence="1">
    <location>
        <begin position="1485"/>
        <end position="1504"/>
    </location>
</feature>
<feature type="region of interest" description="Disordered" evidence="1">
    <location>
        <begin position="1480"/>
        <end position="1525"/>
    </location>
</feature>
<keyword evidence="2" id="KW-1133">Transmembrane helix</keyword>
<feature type="transmembrane region" description="Helical" evidence="2">
    <location>
        <begin position="1238"/>
        <end position="1260"/>
    </location>
</feature>
<feature type="transmembrane region" description="Helical" evidence="2">
    <location>
        <begin position="1117"/>
        <end position="1136"/>
    </location>
</feature>
<dbReference type="EMBL" id="MU825893">
    <property type="protein sequence ID" value="KAJ7383914.1"/>
    <property type="molecule type" value="Genomic_DNA"/>
</dbReference>
<dbReference type="Proteomes" id="UP001163046">
    <property type="component" value="Unassembled WGS sequence"/>
</dbReference>